<keyword evidence="1 4" id="KW-0862">Zinc</keyword>
<dbReference type="InterPro" id="IPR050378">
    <property type="entry name" value="Metallo-dep_Hydrolases_sf"/>
</dbReference>
<keyword evidence="1" id="KW-0645">Protease</keyword>
<evidence type="ECO:0000313" key="7">
    <source>
        <dbReference type="Proteomes" id="UP000274920"/>
    </source>
</evidence>
<dbReference type="NCBIfam" id="TIGR01975">
    <property type="entry name" value="isoAsp_dipep"/>
    <property type="match status" value="1"/>
</dbReference>
<feature type="domain" description="Amidohydrolase-related" evidence="5">
    <location>
        <begin position="53"/>
        <end position="376"/>
    </location>
</feature>
<comment type="caution">
    <text evidence="6">The sequence shown here is derived from an EMBL/GenBank/DDBJ whole genome shotgun (WGS) entry which is preliminary data.</text>
</comment>
<dbReference type="InterPro" id="IPR010229">
    <property type="entry name" value="Pept_M38_dipep"/>
</dbReference>
<sequence>MLTLIRNAKIYAPEYLGVQDVLTADSRILKIGPDIPEVREYDVQTIDGTGMLLFPGFIDSHVHILGGGGEGSYHTRTPEIMLTDITTGGVTTVVGCLGTDGTTRNMASLLAKARGLEEEGITTYIYTGSYQIPVRTLTGNLMDDLILIDKAIGCGEIAISDHRSSQPTKEEFARIVGDTRTGGILSGKAGVVNIHMGDGKRMLAYLRYVVEETEIPPSNMLPTHINRSMRLLKEGMDYAKTLGGFLDLTTSSDPDYLEEDEVKASTGLKMLLDEGVPEHQITFSSDGQGSIPIFGKNGKFVGLGVGKVTSLYREVRDAVLTDRVGLTQALKTVTSNPADLLKLERKGRIAAGKDADLVLVQEDTMEIDTVMAKGNLMVYKQKAVRKGTFENL</sequence>
<gene>
    <name evidence="6" type="primary">iadA</name>
    <name evidence="6" type="ORF">EBB54_07090</name>
</gene>
<dbReference type="GO" id="GO:0005737">
    <property type="term" value="C:cytoplasm"/>
    <property type="evidence" value="ECO:0007669"/>
    <property type="project" value="UniProtKB-SubCell"/>
</dbReference>
<dbReference type="GO" id="GO:0008237">
    <property type="term" value="F:metallopeptidase activity"/>
    <property type="evidence" value="ECO:0007669"/>
    <property type="project" value="UniProtKB-KW"/>
</dbReference>
<accession>A0A3R8JLC9</accession>
<dbReference type="Proteomes" id="UP000274920">
    <property type="component" value="Unassembled WGS sequence"/>
</dbReference>
<protein>
    <recommendedName>
        <fullName evidence="1">Isoaspartyl dipeptidase</fullName>
        <ecNumber evidence="1">3.4.19.-</ecNumber>
    </recommendedName>
</protein>
<dbReference type="InterPro" id="IPR032466">
    <property type="entry name" value="Metal_Hydrolase"/>
</dbReference>
<dbReference type="Gene3D" id="2.30.40.10">
    <property type="entry name" value="Urease, subunit C, domain 1"/>
    <property type="match status" value="1"/>
</dbReference>
<dbReference type="SUPFAM" id="SSF51338">
    <property type="entry name" value="Composite domain of metallo-dependent hydrolases"/>
    <property type="match status" value="1"/>
</dbReference>
<dbReference type="RefSeq" id="WP_125126891.1">
    <property type="nucleotide sequence ID" value="NZ_RHJS01000002.1"/>
</dbReference>
<feature type="binding site" evidence="3">
    <location>
        <position position="163"/>
    </location>
    <ligand>
        <name>substrate</name>
    </ligand>
</feature>
<keyword evidence="1" id="KW-0482">Metalloprotease</keyword>
<dbReference type="GO" id="GO:0016810">
    <property type="term" value="F:hydrolase activity, acting on carbon-nitrogen (but not peptide) bonds"/>
    <property type="evidence" value="ECO:0007669"/>
    <property type="project" value="InterPro"/>
</dbReference>
<feature type="binding site" evidence="3">
    <location>
        <position position="290"/>
    </location>
    <ligand>
        <name>substrate</name>
    </ligand>
</feature>
<feature type="binding site" evidence="3">
    <location>
        <position position="227"/>
    </location>
    <ligand>
        <name>substrate</name>
    </ligand>
</feature>
<name>A0A3R8JLC9_9FIRM</name>
<organism evidence="6 7">
    <name type="scientific">Schaedlerella arabinosiphila</name>
    <dbReference type="NCBI Taxonomy" id="2044587"/>
    <lineage>
        <taxon>Bacteria</taxon>
        <taxon>Bacillati</taxon>
        <taxon>Bacillota</taxon>
        <taxon>Clostridia</taxon>
        <taxon>Lachnospirales</taxon>
        <taxon>Lachnospiraceae</taxon>
        <taxon>Schaedlerella</taxon>
    </lineage>
</organism>
<dbReference type="PIRSF" id="PIRSF001238">
    <property type="entry name" value="IadA"/>
    <property type="match status" value="1"/>
</dbReference>
<feature type="binding site" evidence="4">
    <location>
        <position position="63"/>
    </location>
    <ligand>
        <name>Zn(2+)</name>
        <dbReference type="ChEBI" id="CHEBI:29105"/>
        <label>1</label>
        <note>catalytic</note>
    </ligand>
</feature>
<feature type="active site" description="Proton acceptor" evidence="2">
    <location>
        <position position="286"/>
    </location>
</feature>
<keyword evidence="1 6" id="KW-0378">Hydrolase</keyword>
<feature type="binding site" evidence="3">
    <location>
        <begin position="68"/>
        <end position="70"/>
    </location>
    <ligand>
        <name>substrate</name>
    </ligand>
</feature>
<evidence type="ECO:0000256" key="3">
    <source>
        <dbReference type="PIRSR" id="PIRSR001238-2"/>
    </source>
</evidence>
<dbReference type="GO" id="GO:0008798">
    <property type="term" value="F:beta-aspartyl-peptidase activity"/>
    <property type="evidence" value="ECO:0007669"/>
    <property type="project" value="InterPro"/>
</dbReference>
<dbReference type="InterPro" id="IPR011059">
    <property type="entry name" value="Metal-dep_hydrolase_composite"/>
</dbReference>
<evidence type="ECO:0000256" key="1">
    <source>
        <dbReference type="PIRNR" id="PIRNR001238"/>
    </source>
</evidence>
<dbReference type="Pfam" id="PF01979">
    <property type="entry name" value="Amidohydro_1"/>
    <property type="match status" value="1"/>
</dbReference>
<evidence type="ECO:0000313" key="6">
    <source>
        <dbReference type="EMBL" id="RRK31159.1"/>
    </source>
</evidence>
<proteinExistence type="inferred from homology"/>
<keyword evidence="1 4" id="KW-0479">Metal-binding</keyword>
<feature type="binding site" evidence="4">
    <location>
        <position position="195"/>
    </location>
    <ligand>
        <name>Zn(2+)</name>
        <dbReference type="ChEBI" id="CHEBI:29105"/>
        <label>2</label>
        <note>catalytic</note>
    </ligand>
</feature>
<dbReference type="Gene3D" id="3.20.20.140">
    <property type="entry name" value="Metal-dependent hydrolases"/>
    <property type="match status" value="1"/>
</dbReference>
<dbReference type="SUPFAM" id="SSF51556">
    <property type="entry name" value="Metallo-dependent hydrolases"/>
    <property type="match status" value="1"/>
</dbReference>
<dbReference type="GO" id="GO:0006508">
    <property type="term" value="P:proteolysis"/>
    <property type="evidence" value="ECO:0007669"/>
    <property type="project" value="UniProtKB-KW"/>
</dbReference>
<feature type="binding site" evidence="4">
    <location>
        <position position="224"/>
    </location>
    <ligand>
        <name>Zn(2+)</name>
        <dbReference type="ChEBI" id="CHEBI:29105"/>
        <label>2</label>
        <note>catalytic</note>
    </ligand>
</feature>
<keyword evidence="7" id="KW-1185">Reference proteome</keyword>
<feature type="binding site" evidence="4">
    <location>
        <position position="61"/>
    </location>
    <ligand>
        <name>Zn(2+)</name>
        <dbReference type="ChEBI" id="CHEBI:29105"/>
        <label>1</label>
        <note>catalytic</note>
    </ligand>
</feature>
<dbReference type="GO" id="GO:0046872">
    <property type="term" value="F:metal ion binding"/>
    <property type="evidence" value="ECO:0007669"/>
    <property type="project" value="UniProtKB-KW"/>
</dbReference>
<dbReference type="InterPro" id="IPR006680">
    <property type="entry name" value="Amidohydro-rel"/>
</dbReference>
<dbReference type="PANTHER" id="PTHR11647:SF1">
    <property type="entry name" value="COLLAPSIN RESPONSE MEDIATOR PROTEIN"/>
    <property type="match status" value="1"/>
</dbReference>
<comment type="PTM">
    <text evidence="1">Carboxylation allows a single lysine to coordinate two zinc ions.</text>
</comment>
<comment type="similarity">
    <text evidence="1">Belongs to the peptidase M38 family.</text>
</comment>
<evidence type="ECO:0000256" key="2">
    <source>
        <dbReference type="PIRSR" id="PIRSR001238-1"/>
    </source>
</evidence>
<feature type="binding site" evidence="3">
    <location>
        <position position="130"/>
    </location>
    <ligand>
        <name>substrate</name>
    </ligand>
</feature>
<evidence type="ECO:0000259" key="5">
    <source>
        <dbReference type="Pfam" id="PF01979"/>
    </source>
</evidence>
<feature type="binding site" evidence="4">
    <location>
        <position position="286"/>
    </location>
    <ligand>
        <name>Zn(2+)</name>
        <dbReference type="ChEBI" id="CHEBI:29105"/>
        <label>1</label>
        <note>catalytic</note>
    </ligand>
</feature>
<comment type="cofactor">
    <cofactor evidence="1 4">
        <name>Zn(2+)</name>
        <dbReference type="ChEBI" id="CHEBI:29105"/>
    </cofactor>
    <text evidence="1 4">Binds 2 Zn(2+) ions per subunit.</text>
</comment>
<dbReference type="PANTHER" id="PTHR11647">
    <property type="entry name" value="HYDRANTOINASE/DIHYDROPYRIMIDINASE FAMILY MEMBER"/>
    <property type="match status" value="1"/>
</dbReference>
<comment type="subcellular location">
    <subcellularLocation>
        <location evidence="1">Cytoplasm</location>
    </subcellularLocation>
</comment>
<comment type="function">
    <text evidence="1">Catalyzes the hydrolytic cleavage of a subset of L-isoaspartyl (L-beta-aspartyl) dipeptides. Used to degrade proteins damaged by L-isoaspartyl residues formation.</text>
</comment>
<reference evidence="6" key="1">
    <citation type="submission" date="2018-10" db="EMBL/GenBank/DDBJ databases">
        <title>Schaedlerella arabinophila gen. nov. sp. nov., isolated from the mouse intestinal tract and comparative analysis with the genome of the closely related altered Schaedler flora strain ASF502.</title>
        <authorList>
            <person name="Miyake S."/>
            <person name="Soh M."/>
            <person name="Seedorf H."/>
        </authorList>
    </citation>
    <scope>NUCLEOTIDE SEQUENCE [LARGE SCALE GENOMIC DNA]</scope>
    <source>
        <strain evidence="6">DSM 106076</strain>
    </source>
</reference>
<dbReference type="EMBL" id="RHJS01000002">
    <property type="protein sequence ID" value="RRK31159.1"/>
    <property type="molecule type" value="Genomic_DNA"/>
</dbReference>
<dbReference type="AlphaFoldDB" id="A0A3R8JLC9"/>
<feature type="binding site" evidence="3">
    <location>
        <position position="99"/>
    </location>
    <ligand>
        <name>substrate</name>
    </ligand>
</feature>
<evidence type="ECO:0000256" key="4">
    <source>
        <dbReference type="PIRSR" id="PIRSR001238-3"/>
    </source>
</evidence>
<dbReference type="EC" id="3.4.19.-" evidence="1"/>